<protein>
    <submittedName>
        <fullName evidence="7">Glycoside hydrolase, family 32</fullName>
    </submittedName>
</protein>
<dbReference type="InterPro" id="IPR013148">
    <property type="entry name" value="Glyco_hydro_32_N"/>
</dbReference>
<dbReference type="Gene3D" id="2.115.10.20">
    <property type="entry name" value="Glycosyl hydrolase domain, family 43"/>
    <property type="match status" value="2"/>
</dbReference>
<dbReference type="AlphaFoldDB" id="A0A2U1NA38"/>
<keyword evidence="8" id="KW-1185">Reference proteome</keyword>
<dbReference type="OrthoDB" id="202537at2759"/>
<gene>
    <name evidence="7" type="ORF">CTI12_AA287510</name>
</gene>
<keyword evidence="3 4" id="KW-0326">Glycosidase</keyword>
<dbReference type="InterPro" id="IPR023296">
    <property type="entry name" value="Glyco_hydro_beta-prop_sf"/>
</dbReference>
<dbReference type="FunFam" id="2.60.120.560:FF:000002">
    <property type="entry name" value="Beta-fructofuranosidase, insoluble isoenzyme CWINV1"/>
    <property type="match status" value="1"/>
</dbReference>
<dbReference type="STRING" id="35608.A0A2U1NA38"/>
<dbReference type="InterPro" id="IPR013320">
    <property type="entry name" value="ConA-like_dom_sf"/>
</dbReference>
<dbReference type="Pfam" id="PF08244">
    <property type="entry name" value="Glyco_hydro_32C"/>
    <property type="match status" value="1"/>
</dbReference>
<dbReference type="EMBL" id="PKPP01003254">
    <property type="protein sequence ID" value="PWA70370.1"/>
    <property type="molecule type" value="Genomic_DNA"/>
</dbReference>
<dbReference type="Gene3D" id="2.60.120.560">
    <property type="entry name" value="Exo-inulinase, domain 1"/>
    <property type="match status" value="1"/>
</dbReference>
<evidence type="ECO:0000313" key="7">
    <source>
        <dbReference type="EMBL" id="PWA70370.1"/>
    </source>
</evidence>
<accession>A0A2U1NA38</accession>
<dbReference type="PANTHER" id="PTHR31953">
    <property type="entry name" value="BETA-FRUCTOFURANOSIDASE, INSOLUBLE ISOENZYME CWINV1-RELATED"/>
    <property type="match status" value="1"/>
</dbReference>
<dbReference type="SUPFAM" id="SSF49899">
    <property type="entry name" value="Concanavalin A-like lectins/glucanases"/>
    <property type="match status" value="1"/>
</dbReference>
<dbReference type="Proteomes" id="UP000245207">
    <property type="component" value="Unassembled WGS sequence"/>
</dbReference>
<feature type="domain" description="Glycosyl hydrolase family 32 N-terminal" evidence="5">
    <location>
        <begin position="1"/>
        <end position="279"/>
    </location>
</feature>
<comment type="caution">
    <text evidence="7">The sequence shown here is derived from an EMBL/GenBank/DDBJ whole genome shotgun (WGS) entry which is preliminary data.</text>
</comment>
<dbReference type="GO" id="GO:0004553">
    <property type="term" value="F:hydrolase activity, hydrolyzing O-glycosyl compounds"/>
    <property type="evidence" value="ECO:0007669"/>
    <property type="project" value="InterPro"/>
</dbReference>
<dbReference type="SMART" id="SM00640">
    <property type="entry name" value="Glyco_32"/>
    <property type="match status" value="1"/>
</dbReference>
<feature type="domain" description="Glycosyl hydrolase family 32 C-terminal" evidence="6">
    <location>
        <begin position="283"/>
        <end position="483"/>
    </location>
</feature>
<dbReference type="SUPFAM" id="SSF75005">
    <property type="entry name" value="Arabinanase/levansucrase/invertase"/>
    <property type="match status" value="2"/>
</dbReference>
<evidence type="ECO:0000256" key="4">
    <source>
        <dbReference type="RuleBase" id="RU362110"/>
    </source>
</evidence>
<organism evidence="7 8">
    <name type="scientific">Artemisia annua</name>
    <name type="common">Sweet wormwood</name>
    <dbReference type="NCBI Taxonomy" id="35608"/>
    <lineage>
        <taxon>Eukaryota</taxon>
        <taxon>Viridiplantae</taxon>
        <taxon>Streptophyta</taxon>
        <taxon>Embryophyta</taxon>
        <taxon>Tracheophyta</taxon>
        <taxon>Spermatophyta</taxon>
        <taxon>Magnoliopsida</taxon>
        <taxon>eudicotyledons</taxon>
        <taxon>Gunneridae</taxon>
        <taxon>Pentapetalae</taxon>
        <taxon>asterids</taxon>
        <taxon>campanulids</taxon>
        <taxon>Asterales</taxon>
        <taxon>Asteraceae</taxon>
        <taxon>Asteroideae</taxon>
        <taxon>Anthemideae</taxon>
        <taxon>Artemisiinae</taxon>
        <taxon>Artemisia</taxon>
    </lineage>
</organism>
<evidence type="ECO:0000256" key="1">
    <source>
        <dbReference type="ARBA" id="ARBA00009902"/>
    </source>
</evidence>
<reference evidence="7 8" key="1">
    <citation type="journal article" date="2018" name="Mol. Plant">
        <title>The genome of Artemisia annua provides insight into the evolution of Asteraceae family and artemisinin biosynthesis.</title>
        <authorList>
            <person name="Shen Q."/>
            <person name="Zhang L."/>
            <person name="Liao Z."/>
            <person name="Wang S."/>
            <person name="Yan T."/>
            <person name="Shi P."/>
            <person name="Liu M."/>
            <person name="Fu X."/>
            <person name="Pan Q."/>
            <person name="Wang Y."/>
            <person name="Lv Z."/>
            <person name="Lu X."/>
            <person name="Zhang F."/>
            <person name="Jiang W."/>
            <person name="Ma Y."/>
            <person name="Chen M."/>
            <person name="Hao X."/>
            <person name="Li L."/>
            <person name="Tang Y."/>
            <person name="Lv G."/>
            <person name="Zhou Y."/>
            <person name="Sun X."/>
            <person name="Brodelius P.E."/>
            <person name="Rose J.K.C."/>
            <person name="Tang K."/>
        </authorList>
    </citation>
    <scope>NUCLEOTIDE SEQUENCE [LARGE SCALE GENOMIC DNA]</scope>
    <source>
        <strain evidence="8">cv. Huhao1</strain>
        <tissue evidence="7">Leaf</tissue>
    </source>
</reference>
<dbReference type="InterPro" id="IPR001362">
    <property type="entry name" value="Glyco_hydro_32"/>
</dbReference>
<evidence type="ECO:0000256" key="2">
    <source>
        <dbReference type="ARBA" id="ARBA00022801"/>
    </source>
</evidence>
<keyword evidence="2 4" id="KW-0378">Hydrolase</keyword>
<dbReference type="InterPro" id="IPR013189">
    <property type="entry name" value="Glyco_hydro_32_C"/>
</dbReference>
<dbReference type="Pfam" id="PF00251">
    <property type="entry name" value="Glyco_hydro_32N"/>
    <property type="match status" value="2"/>
</dbReference>
<proteinExistence type="inferred from homology"/>
<evidence type="ECO:0000256" key="3">
    <source>
        <dbReference type="ARBA" id="ARBA00023295"/>
    </source>
</evidence>
<dbReference type="CDD" id="cd18624">
    <property type="entry name" value="GH32_Fruct1-like"/>
    <property type="match status" value="1"/>
</dbReference>
<dbReference type="InterPro" id="IPR050551">
    <property type="entry name" value="Fructan_Metab_Enzymes"/>
</dbReference>
<evidence type="ECO:0000259" key="5">
    <source>
        <dbReference type="Pfam" id="PF00251"/>
    </source>
</evidence>
<dbReference type="GO" id="GO:0005975">
    <property type="term" value="P:carbohydrate metabolic process"/>
    <property type="evidence" value="ECO:0007669"/>
    <property type="project" value="InterPro"/>
</dbReference>
<evidence type="ECO:0000313" key="8">
    <source>
        <dbReference type="Proteomes" id="UP000245207"/>
    </source>
</evidence>
<feature type="domain" description="Glycosyl hydrolase family 32 N-terminal" evidence="5">
    <location>
        <begin position="645"/>
        <end position="738"/>
    </location>
</feature>
<comment type="similarity">
    <text evidence="1 4">Belongs to the glycosyl hydrolase 32 family.</text>
</comment>
<evidence type="ECO:0000259" key="6">
    <source>
        <dbReference type="Pfam" id="PF08244"/>
    </source>
</evidence>
<sequence length="740" mass="84513">MYYKGYYHLFYQHNPKGAVWGNIVWAHSVSKDMVNWIHLEHAIVPSKPYDKYGCWSGSATILPGDKPVIMYTGIVDPKPKPGYQVQAYAIPVNYSDPYLQEWIKPDDNPFLKPTSENVSAFRDPTTAWYNNGHWKLLVGSRHKHRGVAYLYRSRDFATWIKAKHPFHSKNDTGMWECPDFFPVARKGIEGLDTSTLGNDIKYVLKNSLEVTRYEYYTLGSYDLIKDRYIPDNTSEDGWGGLRFDYGNFFASKSFYDPVQRRRIVWGWANESSTAKEDIAKGCELEKLRRKKVELNNIKLKKGDIIEVEGVTASQVDVDVTFTFSSLENAELYDEKWSEFPQNDLGRSICEVKGATVHGGLGPFGLMTLASKKLEEYTPDFFRVFKTNDNKHKVLLCSDATPSSLNPNEYKPSFGGFVDVDLTEKKLSLRSLIDHSVVESFAEGGKTIITSRVYPTLAVSRNAQLHLFNNGFETITVETFSAWSMKMAPTKCTNVLQRILPFVLSTQSQRRCMGEILSGLIQCRKIWLTGYILNMKSYHQNHMISMGVGPDLLQFCQGDNPVIMYTGIVDPKPRLGYQVQAYAIPANYSDPYLREWIKPDDNPFANKDKLYMQQISINSFTLVYEQHQCITKDTTTCSINTIPKVLYGGNIVWAHLVSKDMVNWIHLEHEIIPSKPYDKYGCWSGSATIFPGDNPVIMYTGIVDPKPKLGYQVQVYAILANYSDPYLREWIKPDDNPFANK</sequence>
<name>A0A2U1NA38_ARTAN</name>